<evidence type="ECO:0000256" key="2">
    <source>
        <dbReference type="ARBA" id="ARBA00022448"/>
    </source>
</evidence>
<gene>
    <name evidence="16" type="ORF">R0135_09075</name>
</gene>
<evidence type="ECO:0000256" key="8">
    <source>
        <dbReference type="ARBA" id="ARBA00023077"/>
    </source>
</evidence>
<keyword evidence="4" id="KW-0410">Iron transport</keyword>
<organism evidence="16 17">
    <name type="scientific">Congregibacter variabilis</name>
    <dbReference type="NCBI Taxonomy" id="3081200"/>
    <lineage>
        <taxon>Bacteria</taxon>
        <taxon>Pseudomonadati</taxon>
        <taxon>Pseudomonadota</taxon>
        <taxon>Gammaproteobacteria</taxon>
        <taxon>Cellvibrionales</taxon>
        <taxon>Halieaceae</taxon>
        <taxon>Congregibacter</taxon>
    </lineage>
</organism>
<evidence type="ECO:0000256" key="11">
    <source>
        <dbReference type="PROSITE-ProRule" id="PRU01360"/>
    </source>
</evidence>
<reference evidence="16 17" key="1">
    <citation type="submission" date="2023-10" db="EMBL/GenBank/DDBJ databases">
        <title>Two novel species belonging to the OM43/NOR5 clade.</title>
        <authorList>
            <person name="Park M."/>
        </authorList>
    </citation>
    <scope>NUCLEOTIDE SEQUENCE [LARGE SCALE GENOMIC DNA]</scope>
    <source>
        <strain evidence="16 17">IMCC43200</strain>
    </source>
</reference>
<evidence type="ECO:0000256" key="3">
    <source>
        <dbReference type="ARBA" id="ARBA00022452"/>
    </source>
</evidence>
<dbReference type="Pfam" id="PF00593">
    <property type="entry name" value="TonB_dep_Rec_b-barrel"/>
    <property type="match status" value="1"/>
</dbReference>
<evidence type="ECO:0000256" key="6">
    <source>
        <dbReference type="ARBA" id="ARBA00023004"/>
    </source>
</evidence>
<dbReference type="InterPro" id="IPR000531">
    <property type="entry name" value="Beta-barrel_TonB"/>
</dbReference>
<dbReference type="InterPro" id="IPR036942">
    <property type="entry name" value="Beta-barrel_TonB_sf"/>
</dbReference>
<dbReference type="PROSITE" id="PS52016">
    <property type="entry name" value="TONB_DEPENDENT_REC_3"/>
    <property type="match status" value="1"/>
</dbReference>
<keyword evidence="5 11" id="KW-0812">Transmembrane</keyword>
<proteinExistence type="inferred from homology"/>
<evidence type="ECO:0000256" key="10">
    <source>
        <dbReference type="ARBA" id="ARBA00023237"/>
    </source>
</evidence>
<keyword evidence="9 11" id="KW-0472">Membrane</keyword>
<keyword evidence="7" id="KW-0406">Ion transport</keyword>
<dbReference type="RefSeq" id="WP_407346508.1">
    <property type="nucleotide sequence ID" value="NZ_CP136864.1"/>
</dbReference>
<name>A0ABZ0HXG6_9GAMM</name>
<keyword evidence="10 11" id="KW-0998">Cell outer membrane</keyword>
<evidence type="ECO:0000256" key="12">
    <source>
        <dbReference type="RuleBase" id="RU003357"/>
    </source>
</evidence>
<comment type="subcellular location">
    <subcellularLocation>
        <location evidence="1 11">Cell outer membrane</location>
        <topology evidence="1 11">Multi-pass membrane protein</topology>
    </subcellularLocation>
</comment>
<dbReference type="InterPro" id="IPR012910">
    <property type="entry name" value="Plug_dom"/>
</dbReference>
<dbReference type="PANTHER" id="PTHR32552:SF81">
    <property type="entry name" value="TONB-DEPENDENT OUTER MEMBRANE RECEPTOR"/>
    <property type="match status" value="1"/>
</dbReference>
<feature type="domain" description="TonB-dependent receptor-like beta-barrel" evidence="14">
    <location>
        <begin position="318"/>
        <end position="743"/>
    </location>
</feature>
<keyword evidence="3 11" id="KW-1134">Transmembrane beta strand</keyword>
<keyword evidence="2 11" id="KW-0813">Transport</keyword>
<dbReference type="InterPro" id="IPR039426">
    <property type="entry name" value="TonB-dep_rcpt-like"/>
</dbReference>
<accession>A0ABZ0HXG6</accession>
<comment type="similarity">
    <text evidence="11 12">Belongs to the TonB-dependent receptor family.</text>
</comment>
<feature type="region of interest" description="Disordered" evidence="13">
    <location>
        <begin position="286"/>
        <end position="305"/>
    </location>
</feature>
<evidence type="ECO:0000256" key="9">
    <source>
        <dbReference type="ARBA" id="ARBA00023136"/>
    </source>
</evidence>
<keyword evidence="6" id="KW-0408">Iron</keyword>
<keyword evidence="16" id="KW-0675">Receptor</keyword>
<dbReference type="SUPFAM" id="SSF56935">
    <property type="entry name" value="Porins"/>
    <property type="match status" value="1"/>
</dbReference>
<keyword evidence="17" id="KW-1185">Reference proteome</keyword>
<sequence length="786" mass="85528">MRTSFGGLMMKRRFDRHVGATAAFVAAFNSLIVSLPAQAQLEEVIVTATKRAEGLQDIPISVTAFSQNDMDIRGFSNLQGIQEATPNLNFSVQSAGQNVARVTLRGVGTETLVGGGDPGVAVHIDGVYVGRNSVAAGDIFDIARVEVLRGPQGTLYGRNANGGSINIITQRPNDEFEANVDLAIGNYSSQRARAVVNGPLTDSISARAALFSDKRDGFYNNLFNGRDGDDKDSVGGRLQFLWESESGNEVLLRGYYQHFNSIGPGSTYLGDDIPATATGYPAAHITGVSSGPRPPAGAPISGPLYSNVTTASGDPILPRPTGLRDIRKDAPEFLDQTIKGVDLEANFQISDAVLLRSISSFQTNDNEILVDSDNSELPIQTRYRNNEAEQYSQEFNLISQSESRLQWILGAYIYHEELQETFNTTTPAGLLPLTVPLPPGAVPGGGGIAQTRIAFHEVDSYALFAQLSYDLADRTKLTLGLRQTWDEKSQNRPTGGQVDLTNGYRLRGGGALGPLPPTTADADWSELTYRASIDHELSDDSMVFASVSRGYKSGGFDLNGGALLDGQEQVPYDPEYVNAYEIGSKNKFYDGRVVLNLTAFLYDYTDLQVFRLTGDGPLTDNAAESTIWGLEAETEFAVTEAFVLDASVGYLDATYDEYFVEVPPPTTDFSGQTLNYAPEWTAHIGGEYTAMIGDARLIFRADWSYRSDTYFDRANTDFDTQDAYSLFNARIRYDAGSWFADVFGNNLGDETYVTGQLINPPFACGCRTVNVGPPQTYGVTVGYRWD</sequence>
<evidence type="ECO:0000259" key="15">
    <source>
        <dbReference type="Pfam" id="PF07715"/>
    </source>
</evidence>
<evidence type="ECO:0000259" key="14">
    <source>
        <dbReference type="Pfam" id="PF00593"/>
    </source>
</evidence>
<dbReference type="Gene3D" id="2.40.170.20">
    <property type="entry name" value="TonB-dependent receptor, beta-barrel domain"/>
    <property type="match status" value="2"/>
</dbReference>
<dbReference type="Proteomes" id="UP001626537">
    <property type="component" value="Chromosome"/>
</dbReference>
<protein>
    <submittedName>
        <fullName evidence="16">TonB-dependent receptor</fullName>
    </submittedName>
</protein>
<evidence type="ECO:0000313" key="17">
    <source>
        <dbReference type="Proteomes" id="UP001626537"/>
    </source>
</evidence>
<evidence type="ECO:0000256" key="7">
    <source>
        <dbReference type="ARBA" id="ARBA00023065"/>
    </source>
</evidence>
<evidence type="ECO:0000256" key="13">
    <source>
        <dbReference type="SAM" id="MobiDB-lite"/>
    </source>
</evidence>
<evidence type="ECO:0000256" key="5">
    <source>
        <dbReference type="ARBA" id="ARBA00022692"/>
    </source>
</evidence>
<dbReference type="Pfam" id="PF07715">
    <property type="entry name" value="Plug"/>
    <property type="match status" value="1"/>
</dbReference>
<dbReference type="EMBL" id="CP136864">
    <property type="protein sequence ID" value="WOJ91942.1"/>
    <property type="molecule type" value="Genomic_DNA"/>
</dbReference>
<evidence type="ECO:0000313" key="16">
    <source>
        <dbReference type="EMBL" id="WOJ91942.1"/>
    </source>
</evidence>
<evidence type="ECO:0000256" key="4">
    <source>
        <dbReference type="ARBA" id="ARBA00022496"/>
    </source>
</evidence>
<keyword evidence="8 12" id="KW-0798">TonB box</keyword>
<dbReference type="PANTHER" id="PTHR32552">
    <property type="entry name" value="FERRICHROME IRON RECEPTOR-RELATED"/>
    <property type="match status" value="1"/>
</dbReference>
<evidence type="ECO:0000256" key="1">
    <source>
        <dbReference type="ARBA" id="ARBA00004571"/>
    </source>
</evidence>
<feature type="domain" description="TonB-dependent receptor plug" evidence="15">
    <location>
        <begin position="55"/>
        <end position="163"/>
    </location>
</feature>